<accession>A0ABQ6H677</accession>
<feature type="transmembrane region" description="Helical" evidence="6">
    <location>
        <begin position="323"/>
        <end position="342"/>
    </location>
</feature>
<evidence type="ECO:0000256" key="2">
    <source>
        <dbReference type="ARBA" id="ARBA00022475"/>
    </source>
</evidence>
<gene>
    <name evidence="7" type="ORF">theurythT_14030</name>
</gene>
<organism evidence="7 8">
    <name type="scientific">Thalassotalea eurytherma</name>
    <dbReference type="NCBI Taxonomy" id="1144278"/>
    <lineage>
        <taxon>Bacteria</taxon>
        <taxon>Pseudomonadati</taxon>
        <taxon>Pseudomonadota</taxon>
        <taxon>Gammaproteobacteria</taxon>
        <taxon>Alteromonadales</taxon>
        <taxon>Colwelliaceae</taxon>
        <taxon>Thalassotalea</taxon>
    </lineage>
</organism>
<feature type="transmembrane region" description="Helical" evidence="6">
    <location>
        <begin position="42"/>
        <end position="62"/>
    </location>
</feature>
<feature type="transmembrane region" description="Helical" evidence="6">
    <location>
        <begin position="193"/>
        <end position="211"/>
    </location>
</feature>
<keyword evidence="2" id="KW-1003">Cell membrane</keyword>
<evidence type="ECO:0000256" key="1">
    <source>
        <dbReference type="ARBA" id="ARBA00004651"/>
    </source>
</evidence>
<feature type="transmembrane region" description="Helical" evidence="6">
    <location>
        <begin position="268"/>
        <end position="292"/>
    </location>
</feature>
<proteinExistence type="predicted"/>
<evidence type="ECO:0000256" key="5">
    <source>
        <dbReference type="ARBA" id="ARBA00023136"/>
    </source>
</evidence>
<keyword evidence="4 6" id="KW-1133">Transmembrane helix</keyword>
<name>A0ABQ6H677_9GAMM</name>
<feature type="transmembrane region" description="Helical" evidence="6">
    <location>
        <begin position="223"/>
        <end position="248"/>
    </location>
</feature>
<feature type="transmembrane region" description="Helical" evidence="6">
    <location>
        <begin position="124"/>
        <end position="142"/>
    </location>
</feature>
<dbReference type="Pfam" id="PF13520">
    <property type="entry name" value="AA_permease_2"/>
    <property type="match status" value="1"/>
</dbReference>
<dbReference type="Gene3D" id="1.20.1740.10">
    <property type="entry name" value="Amino acid/polyamine transporter I"/>
    <property type="match status" value="1"/>
</dbReference>
<feature type="transmembrane region" description="Helical" evidence="6">
    <location>
        <begin position="401"/>
        <end position="418"/>
    </location>
</feature>
<evidence type="ECO:0000313" key="8">
    <source>
        <dbReference type="Proteomes" id="UP001157133"/>
    </source>
</evidence>
<sequence>MSKNHFNRVIGRFGVAALAINGLIGAGIFALPAAAADIAGLFSPWMFVLCSLLMATIIICFAQLSTGFDDNGGPVAYTEKAFGHQVAFQTTWLLYVGRLTALAANTNALLFYLSQFIPVISEPIYKQLVMIIILCLLGRVNIVSALRAMRFIQAITLLKLIPLLIFIVFGFSYLTNDIFFIENVNDVKDFDGALLLLIYAYIGFEGAVVPAGETKNPKQKIAIALIGTLLATSVIYFFIQWTSISVLPELSATNTPMSDVAQVTMGEVGVLLMTLSAVFSISGNLTVVIFTASRMTQSLASLGQLPKWFTKTHEQHQSPINSTYFLVIVAGLLAITGSFVWLAIISSLARLIGFMISIGALIKLKKEYQEQGLWFLPFGSAIPLLSMLICLWLATQASINSWLMTLLFMVFGYALFQWNKRVK</sequence>
<dbReference type="InterPro" id="IPR050367">
    <property type="entry name" value="APC_superfamily"/>
</dbReference>
<evidence type="ECO:0000313" key="7">
    <source>
        <dbReference type="EMBL" id="GLX81951.1"/>
    </source>
</evidence>
<dbReference type="Proteomes" id="UP001157133">
    <property type="component" value="Unassembled WGS sequence"/>
</dbReference>
<keyword evidence="5 6" id="KW-0472">Membrane</keyword>
<keyword evidence="8" id="KW-1185">Reference proteome</keyword>
<feature type="transmembrane region" description="Helical" evidence="6">
    <location>
        <begin position="12"/>
        <end position="36"/>
    </location>
</feature>
<dbReference type="EMBL" id="BSSU01000006">
    <property type="protein sequence ID" value="GLX81951.1"/>
    <property type="molecule type" value="Genomic_DNA"/>
</dbReference>
<evidence type="ECO:0000256" key="4">
    <source>
        <dbReference type="ARBA" id="ARBA00022989"/>
    </source>
</evidence>
<dbReference type="PIRSF" id="PIRSF006060">
    <property type="entry name" value="AA_transporter"/>
    <property type="match status" value="1"/>
</dbReference>
<evidence type="ECO:0000256" key="6">
    <source>
        <dbReference type="SAM" id="Phobius"/>
    </source>
</evidence>
<protein>
    <submittedName>
        <fullName evidence="7">Amino acid transporter</fullName>
    </submittedName>
</protein>
<dbReference type="RefSeq" id="WP_284207296.1">
    <property type="nucleotide sequence ID" value="NZ_BSSU01000006.1"/>
</dbReference>
<dbReference type="PANTHER" id="PTHR42770">
    <property type="entry name" value="AMINO ACID TRANSPORTER-RELATED"/>
    <property type="match status" value="1"/>
</dbReference>
<feature type="transmembrane region" description="Helical" evidence="6">
    <location>
        <begin position="373"/>
        <end position="395"/>
    </location>
</feature>
<comment type="subcellular location">
    <subcellularLocation>
        <location evidence="1">Cell membrane</location>
        <topology evidence="1">Multi-pass membrane protein</topology>
    </subcellularLocation>
</comment>
<evidence type="ECO:0000256" key="3">
    <source>
        <dbReference type="ARBA" id="ARBA00022692"/>
    </source>
</evidence>
<feature type="transmembrane region" description="Helical" evidence="6">
    <location>
        <begin position="154"/>
        <end position="173"/>
    </location>
</feature>
<feature type="transmembrane region" description="Helical" evidence="6">
    <location>
        <begin position="348"/>
        <end position="364"/>
    </location>
</feature>
<reference evidence="7 8" key="1">
    <citation type="submission" date="2023-03" db="EMBL/GenBank/DDBJ databases">
        <title>Draft genome sequence of Thalassotalea eurytherma JCM 18482T.</title>
        <authorList>
            <person name="Sawabe T."/>
        </authorList>
    </citation>
    <scope>NUCLEOTIDE SEQUENCE [LARGE SCALE GENOMIC DNA]</scope>
    <source>
        <strain evidence="7 8">JCM 18482</strain>
    </source>
</reference>
<comment type="caution">
    <text evidence="7">The sequence shown here is derived from an EMBL/GenBank/DDBJ whole genome shotgun (WGS) entry which is preliminary data.</text>
</comment>
<feature type="transmembrane region" description="Helical" evidence="6">
    <location>
        <begin position="92"/>
        <end position="112"/>
    </location>
</feature>
<keyword evidence="3 6" id="KW-0812">Transmembrane</keyword>
<dbReference type="InterPro" id="IPR002293">
    <property type="entry name" value="AA/rel_permease1"/>
</dbReference>
<dbReference type="PANTHER" id="PTHR42770:SF7">
    <property type="entry name" value="MEMBRANE PROTEIN"/>
    <property type="match status" value="1"/>
</dbReference>